<evidence type="ECO:0000313" key="2">
    <source>
        <dbReference type="EMBL" id="ASJ53928.1"/>
    </source>
</evidence>
<sequence>MSEIEHDDDQGNTERRSHRRPRTNTVRTTGILQNNLARALTAHLDLVNLNTEDVEVRVQVLNWGNAVTQTNPVSTLLDITQFIPANTRTAFNALVPASFHYEVRLTVADNNENVLLTTYGRTSIGGGQVVGLSVLDSQFQTVEIETCI</sequence>
<dbReference type="EMBL" id="CP018145">
    <property type="protein sequence ID" value="ASJ53928.1"/>
    <property type="molecule type" value="Genomic_DNA"/>
</dbReference>
<proteinExistence type="predicted"/>
<feature type="compositionally biased region" description="Acidic residues" evidence="1">
    <location>
        <begin position="1"/>
        <end position="11"/>
    </location>
</feature>
<dbReference type="AlphaFoldDB" id="A0A220MFV8"/>
<organism evidence="2 3">
    <name type="scientific">Brevibacillus formosus</name>
    <dbReference type="NCBI Taxonomy" id="54913"/>
    <lineage>
        <taxon>Bacteria</taxon>
        <taxon>Bacillati</taxon>
        <taxon>Bacillota</taxon>
        <taxon>Bacilli</taxon>
        <taxon>Bacillales</taxon>
        <taxon>Paenibacillaceae</taxon>
        <taxon>Brevibacillus</taxon>
    </lineage>
</organism>
<gene>
    <name evidence="2" type="ORF">BP422_10490</name>
</gene>
<protein>
    <submittedName>
        <fullName evidence="2">Uncharacterized protein</fullName>
    </submittedName>
</protein>
<name>A0A220MFV8_9BACL</name>
<accession>A0A220MFV8</accession>
<dbReference type="KEGG" id="bfm:BP422_10490"/>
<dbReference type="Proteomes" id="UP000197781">
    <property type="component" value="Chromosome"/>
</dbReference>
<evidence type="ECO:0000256" key="1">
    <source>
        <dbReference type="SAM" id="MobiDB-lite"/>
    </source>
</evidence>
<reference evidence="2 3" key="1">
    <citation type="submission" date="2016-11" db="EMBL/GenBank/DDBJ databases">
        <authorList>
            <person name="Jaros S."/>
            <person name="Januszkiewicz K."/>
            <person name="Wedrychowicz H."/>
        </authorList>
    </citation>
    <scope>NUCLEOTIDE SEQUENCE [LARGE SCALE GENOMIC DNA]</scope>
    <source>
        <strain evidence="2 3">NF2</strain>
    </source>
</reference>
<feature type="region of interest" description="Disordered" evidence="1">
    <location>
        <begin position="1"/>
        <end position="27"/>
    </location>
</feature>
<evidence type="ECO:0000313" key="3">
    <source>
        <dbReference type="Proteomes" id="UP000197781"/>
    </source>
</evidence>
<dbReference type="RefSeq" id="WP_088907725.1">
    <property type="nucleotide sequence ID" value="NZ_CP018145.1"/>
</dbReference>